<feature type="domain" description="YcxB-like C-terminal" evidence="2">
    <location>
        <begin position="117"/>
        <end position="156"/>
    </location>
</feature>
<evidence type="ECO:0000313" key="4">
    <source>
        <dbReference type="Proteomes" id="UP000250223"/>
    </source>
</evidence>
<dbReference type="InterPro" id="IPR025588">
    <property type="entry name" value="YcxB-like_C"/>
</dbReference>
<dbReference type="Proteomes" id="UP000250223">
    <property type="component" value="Unassembled WGS sequence"/>
</dbReference>
<feature type="transmembrane region" description="Helical" evidence="1">
    <location>
        <begin position="55"/>
        <end position="77"/>
    </location>
</feature>
<proteinExistence type="predicted"/>
<keyword evidence="1" id="KW-0472">Membrane</keyword>
<reference evidence="3 4" key="1">
    <citation type="submission" date="2018-06" db="EMBL/GenBank/DDBJ databases">
        <authorList>
            <consortium name="Pathogen Informatics"/>
            <person name="Doyle S."/>
        </authorList>
    </citation>
    <scope>NUCLEOTIDE SEQUENCE [LARGE SCALE GENOMIC DNA]</scope>
    <source>
        <strain evidence="3 4">NCTC13028</strain>
    </source>
</reference>
<feature type="transmembrane region" description="Helical" evidence="1">
    <location>
        <begin position="21"/>
        <end position="49"/>
    </location>
</feature>
<keyword evidence="1" id="KW-1133">Transmembrane helix</keyword>
<organism evidence="3 4">
    <name type="scientific">Clostridium cochlearium</name>
    <dbReference type="NCBI Taxonomy" id="1494"/>
    <lineage>
        <taxon>Bacteria</taxon>
        <taxon>Bacillati</taxon>
        <taxon>Bacillota</taxon>
        <taxon>Clostridia</taxon>
        <taxon>Eubacteriales</taxon>
        <taxon>Clostridiaceae</taxon>
        <taxon>Clostridium</taxon>
    </lineage>
</organism>
<dbReference type="RefSeq" id="WP_096635742.1">
    <property type="nucleotide sequence ID" value="NZ_JAAZKZ010000193.1"/>
</dbReference>
<dbReference type="AlphaFoldDB" id="A0A2X2Y6K3"/>
<accession>A0A2X2Y6K3</accession>
<evidence type="ECO:0000256" key="1">
    <source>
        <dbReference type="SAM" id="Phobius"/>
    </source>
</evidence>
<protein>
    <submittedName>
        <fullName evidence="3">Membrane associated protein</fullName>
    </submittedName>
</protein>
<keyword evidence="1" id="KW-0812">Transmembrane</keyword>
<evidence type="ECO:0000259" key="2">
    <source>
        <dbReference type="Pfam" id="PF14317"/>
    </source>
</evidence>
<sequence>MEEKILFTVKTKMDKEDYRKFLYLATFKKSPIIIPIILLIAAIGAGIIAFENGNFNIIDFLIAWVFMTLLVFGTICFKVEHKNKKRIKTDKIGTFGTYQTISFCDDYVIVINDIVEGKSKIRYDQFYSLLESKEYLIFYYNANMASLIRKKDIEDEYKTEIIRFLKEKLGKSFRTI</sequence>
<gene>
    <name evidence="3" type="ORF">NCTC13028_00544</name>
</gene>
<dbReference type="Pfam" id="PF14317">
    <property type="entry name" value="YcxB"/>
    <property type="match status" value="1"/>
</dbReference>
<dbReference type="EMBL" id="UAWC01000001">
    <property type="protein sequence ID" value="SQB33549.1"/>
    <property type="molecule type" value="Genomic_DNA"/>
</dbReference>
<name>A0A2X2Y6K3_CLOCO</name>
<evidence type="ECO:0000313" key="3">
    <source>
        <dbReference type="EMBL" id="SQB33549.1"/>
    </source>
</evidence>